<dbReference type="Proteomes" id="UP000310200">
    <property type="component" value="Unassembled WGS sequence"/>
</dbReference>
<keyword evidence="2" id="KW-1185">Reference proteome</keyword>
<comment type="caution">
    <text evidence="1">The sequence shown here is derived from an EMBL/GenBank/DDBJ whole genome shotgun (WGS) entry which is preliminary data.</text>
</comment>
<name>A0A4S2L6V2_9HYME</name>
<accession>A0A4S2L6V2</accession>
<gene>
    <name evidence="1" type="ORF">DBV15_01669</name>
</gene>
<organism evidence="1 2">
    <name type="scientific">Temnothorax longispinosus</name>
    <dbReference type="NCBI Taxonomy" id="300112"/>
    <lineage>
        <taxon>Eukaryota</taxon>
        <taxon>Metazoa</taxon>
        <taxon>Ecdysozoa</taxon>
        <taxon>Arthropoda</taxon>
        <taxon>Hexapoda</taxon>
        <taxon>Insecta</taxon>
        <taxon>Pterygota</taxon>
        <taxon>Neoptera</taxon>
        <taxon>Endopterygota</taxon>
        <taxon>Hymenoptera</taxon>
        <taxon>Apocrita</taxon>
        <taxon>Aculeata</taxon>
        <taxon>Formicoidea</taxon>
        <taxon>Formicidae</taxon>
        <taxon>Myrmicinae</taxon>
        <taxon>Temnothorax</taxon>
    </lineage>
</organism>
<sequence length="88" mass="9700">MKLATSNPALSEPFRDTGDYVVVVPERPDLICGIMGPGRRSGAIKAEKIQSTFTKADTRLKIVVRALKNVSSNGTYTRDRILRPARRA</sequence>
<proteinExistence type="predicted"/>
<protein>
    <submittedName>
        <fullName evidence="1">Uncharacterized protein</fullName>
    </submittedName>
</protein>
<reference evidence="1 2" key="1">
    <citation type="journal article" date="2019" name="Philos. Trans. R. Soc. Lond., B, Biol. Sci.">
        <title>Ant behaviour and brain gene expression of defending hosts depend on the ecological success of the intruding social parasite.</title>
        <authorList>
            <person name="Kaur R."/>
            <person name="Stoldt M."/>
            <person name="Jongepier E."/>
            <person name="Feldmeyer B."/>
            <person name="Menzel F."/>
            <person name="Bornberg-Bauer E."/>
            <person name="Foitzik S."/>
        </authorList>
    </citation>
    <scope>NUCLEOTIDE SEQUENCE [LARGE SCALE GENOMIC DNA]</scope>
    <source>
        <tissue evidence="1">Whole body</tissue>
    </source>
</reference>
<dbReference type="AlphaFoldDB" id="A0A4S2L6V2"/>
<dbReference type="EMBL" id="QBLH01000372">
    <property type="protein sequence ID" value="TGZ56197.1"/>
    <property type="molecule type" value="Genomic_DNA"/>
</dbReference>
<evidence type="ECO:0000313" key="2">
    <source>
        <dbReference type="Proteomes" id="UP000310200"/>
    </source>
</evidence>
<evidence type="ECO:0000313" key="1">
    <source>
        <dbReference type="EMBL" id="TGZ56197.1"/>
    </source>
</evidence>